<proteinExistence type="predicted"/>
<evidence type="ECO:0000313" key="2">
    <source>
        <dbReference type="Proteomes" id="UP001500604"/>
    </source>
</evidence>
<dbReference type="RefSeq" id="WP_345199148.1">
    <property type="nucleotide sequence ID" value="NZ_BAABFL010000477.1"/>
</dbReference>
<comment type="caution">
    <text evidence="1">The sequence shown here is derived from an EMBL/GenBank/DDBJ whole genome shotgun (WGS) entry which is preliminary data.</text>
</comment>
<dbReference type="InterPro" id="IPR011604">
    <property type="entry name" value="PDDEXK-like_dom_sf"/>
</dbReference>
<reference evidence="2" key="1">
    <citation type="journal article" date="2019" name="Int. J. Syst. Evol. Microbiol.">
        <title>The Global Catalogue of Microorganisms (GCM) 10K type strain sequencing project: providing services to taxonomists for standard genome sequencing and annotation.</title>
        <authorList>
            <consortium name="The Broad Institute Genomics Platform"/>
            <consortium name="The Broad Institute Genome Sequencing Center for Infectious Disease"/>
            <person name="Wu L."/>
            <person name="Ma J."/>
        </authorList>
    </citation>
    <scope>NUCLEOTIDE SEQUENCE [LARGE SCALE GENOMIC DNA]</scope>
    <source>
        <strain evidence="2">JCM 17805</strain>
    </source>
</reference>
<evidence type="ECO:0000313" key="1">
    <source>
        <dbReference type="EMBL" id="GAA4652556.1"/>
    </source>
</evidence>
<protein>
    <recommendedName>
        <fullName evidence="3">PD-(D/E)XK endonuclease-like domain-containing protein</fullName>
    </recommendedName>
</protein>
<name>A0ABP8V9I5_9GAMM</name>
<keyword evidence="2" id="KW-1185">Reference proteome</keyword>
<dbReference type="EMBL" id="BAABFL010000477">
    <property type="protein sequence ID" value="GAA4652556.1"/>
    <property type="molecule type" value="Genomic_DNA"/>
</dbReference>
<organism evidence="1 2">
    <name type="scientific">Kistimonas scapharcae</name>
    <dbReference type="NCBI Taxonomy" id="1036133"/>
    <lineage>
        <taxon>Bacteria</taxon>
        <taxon>Pseudomonadati</taxon>
        <taxon>Pseudomonadota</taxon>
        <taxon>Gammaproteobacteria</taxon>
        <taxon>Oceanospirillales</taxon>
        <taxon>Endozoicomonadaceae</taxon>
        <taxon>Kistimonas</taxon>
    </lineage>
</organism>
<evidence type="ECO:0008006" key="3">
    <source>
        <dbReference type="Google" id="ProtNLM"/>
    </source>
</evidence>
<accession>A0ABP8V9I5</accession>
<sequence>MSVTAPEILEAIDQSYRDETESRARKYIGASVIGHRCDAAIAYNLRGFPNVEPDPQLKRIFALGHRLEAIVMADLKRAEASLGVRFLPVDPVTSKPFEYLAHGGHIRAHTDGQVVAGDEVLVLEIKSMNQHAFDRFRKYGVRVSHRHYYDQVTMYMGLSGCTRSLLVGYNKNRSVYHAETVAFDPFEWSFLHDRIHRVINNEAEMIATDKSDWRCKGCFKRGVCWGEAEPHPECSACQYAKPLDSNRDWWCTHRNRRVSEDCHCSDYRQYRAKARSL</sequence>
<gene>
    <name evidence="1" type="ORF">GCM10023116_48400</name>
</gene>
<dbReference type="Gene3D" id="3.90.320.10">
    <property type="match status" value="1"/>
</dbReference>
<dbReference type="Proteomes" id="UP001500604">
    <property type="component" value="Unassembled WGS sequence"/>
</dbReference>